<dbReference type="Proteomes" id="UP000033340">
    <property type="component" value="Segment"/>
</dbReference>
<reference evidence="1 2" key="1">
    <citation type="journal article" date="2015" name="Genome Announc.">
        <title>Complete Genome Sequence of Enterococcus Bacteriophage EFLK1.</title>
        <authorList>
            <person name="Khalifa L."/>
            <person name="Coppenhagen-Glazer S."/>
            <person name="Shlezinger M."/>
            <person name="Kott-Gutkowski M."/>
            <person name="Adini O."/>
            <person name="Beyth N."/>
            <person name="Hazan R."/>
        </authorList>
    </citation>
    <scope>NUCLEOTIDE SEQUENCE [LARGE SCALE GENOMIC DNA]</scope>
</reference>
<dbReference type="InterPro" id="IPR000119">
    <property type="entry name" value="Hist_DNA-bd"/>
</dbReference>
<dbReference type="GO" id="GO:0003677">
    <property type="term" value="F:DNA binding"/>
    <property type="evidence" value="ECO:0007669"/>
    <property type="project" value="InterPro"/>
</dbReference>
<dbReference type="Gene3D" id="4.10.520.10">
    <property type="entry name" value="IHF-like DNA-binding proteins"/>
    <property type="match status" value="1"/>
</dbReference>
<dbReference type="GeneID" id="26645974"/>
<dbReference type="SUPFAM" id="SSF47729">
    <property type="entry name" value="IHF-like DNA-binding proteins"/>
    <property type="match status" value="1"/>
</dbReference>
<dbReference type="GO" id="GO:0030527">
    <property type="term" value="F:structural constituent of chromatin"/>
    <property type="evidence" value="ECO:0007669"/>
    <property type="project" value="InterPro"/>
</dbReference>
<accession>A0A0E3XBY6</accession>
<evidence type="ECO:0000313" key="1">
    <source>
        <dbReference type="EMBL" id="AKC05103.1"/>
    </source>
</evidence>
<proteinExistence type="predicted"/>
<protein>
    <submittedName>
        <fullName evidence="1">Integration host factor</fullName>
    </submittedName>
</protein>
<evidence type="ECO:0000313" key="2">
    <source>
        <dbReference type="Proteomes" id="UP000033340"/>
    </source>
</evidence>
<dbReference type="Pfam" id="PF00216">
    <property type="entry name" value="Bac_DNA_binding"/>
    <property type="match status" value="1"/>
</dbReference>
<reference evidence="2" key="2">
    <citation type="submission" date="2015-03" db="EMBL/GenBank/DDBJ databases">
        <title>Additive effect of two phages aimed for phage therapy.</title>
        <authorList>
            <person name="Khalifa L."/>
            <person name="Beyth N."/>
            <person name="Hazan R."/>
        </authorList>
    </citation>
    <scope>NUCLEOTIDE SEQUENCE [LARGE SCALE GENOMIC DNA]</scope>
</reference>
<dbReference type="EMBL" id="KR049063">
    <property type="protein sequence ID" value="AKC05103.1"/>
    <property type="molecule type" value="Genomic_DNA"/>
</dbReference>
<keyword evidence="2" id="KW-1185">Reference proteome</keyword>
<dbReference type="InterPro" id="IPR010992">
    <property type="entry name" value="IHF-like_DNA-bd_dom_sf"/>
</dbReference>
<name>A0A0E3XBY6_9CAUD</name>
<organism evidence="1 2">
    <name type="scientific">Enterococcus phage EFLK1</name>
    <dbReference type="NCBI Taxonomy" id="1640885"/>
    <lineage>
        <taxon>Viruses</taxon>
        <taxon>Duplodnaviria</taxon>
        <taxon>Heunggongvirae</taxon>
        <taxon>Uroviricota</taxon>
        <taxon>Caudoviricetes</taxon>
        <taxon>Herelleviridae</taxon>
        <taxon>Brockvirinae</taxon>
        <taxon>Kochikohdavirus</taxon>
        <taxon>Kochikohdavirus EFLK1</taxon>
    </lineage>
</organism>
<dbReference type="KEGG" id="vg:26645974"/>
<sequence>MSKDKTINRTDIARTISHHTGYRMKDILKILEVEDEVVAQAVSQGISVKNHKLWKLNIKKKPEKVAWDGINSKSFIQPEKYVVKFVPLSKLKESIDTYNKESK</sequence>
<dbReference type="RefSeq" id="YP_009219834.1">
    <property type="nucleotide sequence ID" value="NC_029026.1"/>
</dbReference>